<evidence type="ECO:0000256" key="1">
    <source>
        <dbReference type="SAM" id="MobiDB-lite"/>
    </source>
</evidence>
<sequence length="116" mass="13343">MPVAERLQDAYRSGTPPTFTLEQITELYALACSPPEQYGRPISQWTPQELADELIQQQIVDSISVRHVGRLLAEAELKPHQSRYWLNPLPTQRSKPKLKTSVRFINKRPHQPSRVS</sequence>
<dbReference type="AlphaFoldDB" id="A0A1Z3HTW9"/>
<feature type="compositionally biased region" description="Basic residues" evidence="1">
    <location>
        <begin position="94"/>
        <end position="116"/>
    </location>
</feature>
<evidence type="ECO:0000313" key="2">
    <source>
        <dbReference type="EMBL" id="ASC73739.1"/>
    </source>
</evidence>
<organism evidence="2 3">
    <name type="scientific">Halomicronema hongdechloris C2206</name>
    <dbReference type="NCBI Taxonomy" id="1641165"/>
    <lineage>
        <taxon>Bacteria</taxon>
        <taxon>Bacillati</taxon>
        <taxon>Cyanobacteriota</taxon>
        <taxon>Cyanophyceae</taxon>
        <taxon>Nodosilineales</taxon>
        <taxon>Nodosilineaceae</taxon>
        <taxon>Halomicronema</taxon>
    </lineage>
</organism>
<accession>A0A1Z3HTW9</accession>
<keyword evidence="3" id="KW-1185">Reference proteome</keyword>
<dbReference type="Proteomes" id="UP000191901">
    <property type="component" value="Chromosome"/>
</dbReference>
<dbReference type="Pfam" id="PF13565">
    <property type="entry name" value="HTH_32"/>
    <property type="match status" value="1"/>
</dbReference>
<proteinExistence type="predicted"/>
<feature type="region of interest" description="Disordered" evidence="1">
    <location>
        <begin position="88"/>
        <end position="116"/>
    </location>
</feature>
<protein>
    <recommendedName>
        <fullName evidence="4">Transposase</fullName>
    </recommendedName>
</protein>
<name>A0A1Z3HTW9_9CYAN</name>
<dbReference type="KEGG" id="hhg:XM38_047110"/>
<dbReference type="EMBL" id="CP021983">
    <property type="protein sequence ID" value="ASC73739.1"/>
    <property type="molecule type" value="Genomic_DNA"/>
</dbReference>
<evidence type="ECO:0008006" key="4">
    <source>
        <dbReference type="Google" id="ProtNLM"/>
    </source>
</evidence>
<gene>
    <name evidence="2" type="ORF">XM38_047110</name>
</gene>
<reference evidence="2 3" key="1">
    <citation type="journal article" date="2016" name="Biochim. Biophys. Acta">
        <title>Characterization of red-shifted phycobilisomes isolated from the chlorophyll f-containing cyanobacterium Halomicronema hongdechloris.</title>
        <authorList>
            <person name="Li Y."/>
            <person name="Lin Y."/>
            <person name="Garvey C.J."/>
            <person name="Birch D."/>
            <person name="Corkery R.W."/>
            <person name="Loughlin P.C."/>
            <person name="Scheer H."/>
            <person name="Willows R.D."/>
            <person name="Chen M."/>
        </authorList>
    </citation>
    <scope>NUCLEOTIDE SEQUENCE [LARGE SCALE GENOMIC DNA]</scope>
    <source>
        <strain evidence="2 3">C2206</strain>
    </source>
</reference>
<evidence type="ECO:0000313" key="3">
    <source>
        <dbReference type="Proteomes" id="UP000191901"/>
    </source>
</evidence>